<dbReference type="Pfam" id="PF08139">
    <property type="entry name" value="LPAM_1"/>
    <property type="match status" value="1"/>
</dbReference>
<organism evidence="4">
    <name type="scientific">Paenarthrobacter sp. AMU7</name>
    <dbReference type="NCBI Taxonomy" id="3162492"/>
    <lineage>
        <taxon>Bacteria</taxon>
        <taxon>Bacillati</taxon>
        <taxon>Actinomycetota</taxon>
        <taxon>Actinomycetes</taxon>
        <taxon>Micrococcales</taxon>
        <taxon>Micrococcaceae</taxon>
        <taxon>Paenarthrobacter</taxon>
    </lineage>
</organism>
<feature type="signal peptide" evidence="3">
    <location>
        <begin position="1"/>
        <end position="23"/>
    </location>
</feature>
<keyword evidence="4" id="KW-0449">Lipoprotein</keyword>
<dbReference type="EMBL" id="CP165735">
    <property type="protein sequence ID" value="XDV70498.1"/>
    <property type="molecule type" value="Genomic_DNA"/>
</dbReference>
<accession>A0AB39YKP8</accession>
<gene>
    <name evidence="4" type="ORF">ABQM86_16245</name>
</gene>
<reference evidence="4" key="1">
    <citation type="submission" date="2024-07" db="EMBL/GenBank/DDBJ databases">
        <authorList>
            <person name="Li J."/>
            <person name="Wei H."/>
            <person name="Ma J."/>
        </authorList>
    </citation>
    <scope>NUCLEOTIDE SEQUENCE</scope>
    <source>
        <strain evidence="4">AMU7</strain>
    </source>
</reference>
<dbReference type="InterPro" id="IPR012640">
    <property type="entry name" value="Membr_lipoprot_lipid_attach_CS"/>
</dbReference>
<evidence type="ECO:0000256" key="2">
    <source>
        <dbReference type="SAM" id="MobiDB-lite"/>
    </source>
</evidence>
<evidence type="ECO:0000313" key="4">
    <source>
        <dbReference type="EMBL" id="XDV70498.1"/>
    </source>
</evidence>
<feature type="compositionally biased region" description="Polar residues" evidence="2">
    <location>
        <begin position="19"/>
        <end position="32"/>
    </location>
</feature>
<protein>
    <submittedName>
        <fullName evidence="4">Lipoprotein</fullName>
    </submittedName>
</protein>
<feature type="chain" id="PRO_5044218717" evidence="3">
    <location>
        <begin position="24"/>
        <end position="122"/>
    </location>
</feature>
<proteinExistence type="predicted"/>
<dbReference type="AlphaFoldDB" id="A0AB39YKP8"/>
<dbReference type="PROSITE" id="PS51257">
    <property type="entry name" value="PROKAR_LIPOPROTEIN"/>
    <property type="match status" value="1"/>
</dbReference>
<dbReference type="RefSeq" id="WP_369744929.1">
    <property type="nucleotide sequence ID" value="NZ_CP165735.1"/>
</dbReference>
<feature type="region of interest" description="Disordered" evidence="2">
    <location>
        <begin position="18"/>
        <end position="42"/>
    </location>
</feature>
<evidence type="ECO:0000256" key="3">
    <source>
        <dbReference type="SAM" id="SignalP"/>
    </source>
</evidence>
<evidence type="ECO:0000256" key="1">
    <source>
        <dbReference type="ARBA" id="ARBA00022729"/>
    </source>
</evidence>
<name>A0AB39YKP8_9MICC</name>
<sequence>MRRALSAALITLALAGCSAPSQSEPQPTTTESKPAVPKVTEEQSADLLKRISPVAPKFTQEEIATNSRYVCAAILQGGSDKALVATVVKHFNRADDPIADTEAAGVVEAIRANGFCKDGATS</sequence>
<keyword evidence="1 3" id="KW-0732">Signal</keyword>